<evidence type="ECO:0000313" key="1">
    <source>
        <dbReference type="EMBL" id="THJ36606.1"/>
    </source>
</evidence>
<dbReference type="EMBL" id="SSWX01000001">
    <property type="protein sequence ID" value="THJ36606.1"/>
    <property type="molecule type" value="Genomic_DNA"/>
</dbReference>
<dbReference type="OrthoDB" id="277390at2"/>
<proteinExistence type="predicted"/>
<dbReference type="Proteomes" id="UP000306236">
    <property type="component" value="Unassembled WGS sequence"/>
</dbReference>
<dbReference type="AlphaFoldDB" id="A0A4S5C2C3"/>
<protein>
    <submittedName>
        <fullName evidence="1">DUF1415 domain-containing protein</fullName>
    </submittedName>
</protein>
<sequence length="200" mass="22044">MSDAESSSNLPQPEAASTEAMVQATRHWVDTAVIGLNLCPFAKAVQTKGLVHYTVSQAQDTRSLLKDLAKELITLADLPPEQRDTTLLIVPYVLQDFLDFNDFLDDADALLEHLNLADQLQIADFHPNYQFAGTEAGDVSNYTNRAPYPTLHLLREDSIDLAVEAFPDASAIFERNIDKLEELGLEGLRKLGIAYGADKA</sequence>
<comment type="caution">
    <text evidence="1">The sequence shown here is derived from an EMBL/GenBank/DDBJ whole genome shotgun (WGS) entry which is preliminary data.</text>
</comment>
<evidence type="ECO:0000313" key="2">
    <source>
        <dbReference type="Proteomes" id="UP000306236"/>
    </source>
</evidence>
<dbReference type="RefSeq" id="WP_136404865.1">
    <property type="nucleotide sequence ID" value="NZ_SSWX01000001.1"/>
</dbReference>
<dbReference type="Pfam" id="PF07209">
    <property type="entry name" value="DUF1415"/>
    <property type="match status" value="1"/>
</dbReference>
<name>A0A4S5C2C3_9BURK</name>
<reference evidence="1 2" key="1">
    <citation type="submission" date="2019-04" db="EMBL/GenBank/DDBJ databases">
        <title>Lampropedia sp YIM MLB12 draf genome.</title>
        <authorList>
            <person name="Wang Y.-X."/>
        </authorList>
    </citation>
    <scope>NUCLEOTIDE SEQUENCE [LARGE SCALE GENOMIC DNA]</scope>
    <source>
        <strain evidence="1 2">YIM MLB12</strain>
    </source>
</reference>
<organism evidence="1 2">
    <name type="scientific">Lampropedia aestuarii</name>
    <dbReference type="NCBI Taxonomy" id="2562762"/>
    <lineage>
        <taxon>Bacteria</taxon>
        <taxon>Pseudomonadati</taxon>
        <taxon>Pseudomonadota</taxon>
        <taxon>Betaproteobacteria</taxon>
        <taxon>Burkholderiales</taxon>
        <taxon>Comamonadaceae</taxon>
        <taxon>Lampropedia</taxon>
    </lineage>
</organism>
<gene>
    <name evidence="1" type="ORF">E8K88_01080</name>
</gene>
<dbReference type="InterPro" id="IPR009858">
    <property type="entry name" value="DUF1415"/>
</dbReference>
<keyword evidence="2" id="KW-1185">Reference proteome</keyword>
<accession>A0A4S5C2C3</accession>